<dbReference type="InterPro" id="IPR036894">
    <property type="entry name" value="YbaB-like_sf"/>
</dbReference>
<keyword evidence="2" id="KW-0238">DNA-binding</keyword>
<dbReference type="Pfam" id="PF02575">
    <property type="entry name" value="YbaB_DNA_bd"/>
    <property type="match status" value="1"/>
</dbReference>
<dbReference type="InterPro" id="IPR004401">
    <property type="entry name" value="YbaB/EbfC"/>
</dbReference>
<sequence>MSASHTEQFEHLIARYREQYEALRETQQRLREISCTATAPRQAVSVTAGHGGVIKDVKFPTGAYKRMAPNELAAAVLGAITEAQNLATAEAAEAVAPSLPEGVDARRLFAGEVDLQTLLAPEPHLSDTVRDVLKIRD</sequence>
<dbReference type="STRING" id="211114.SAMN04489726_3483"/>
<accession>A0A1G9WBC2</accession>
<gene>
    <name evidence="2" type="ORF">SAMN04489726_3483</name>
</gene>
<evidence type="ECO:0000313" key="3">
    <source>
        <dbReference type="Proteomes" id="UP000183376"/>
    </source>
</evidence>
<dbReference type="eggNOG" id="COG0718">
    <property type="taxonomic scope" value="Bacteria"/>
</dbReference>
<dbReference type="AlphaFoldDB" id="A0A1G9WBC2"/>
<dbReference type="GO" id="GO:0003677">
    <property type="term" value="F:DNA binding"/>
    <property type="evidence" value="ECO:0007669"/>
    <property type="project" value="UniProtKB-KW"/>
</dbReference>
<protein>
    <submittedName>
        <fullName evidence="2">YbaB/EbfC DNA-binding family protein</fullName>
    </submittedName>
</protein>
<dbReference type="Proteomes" id="UP000183376">
    <property type="component" value="Chromosome I"/>
</dbReference>
<organism evidence="2 3">
    <name type="scientific">Allokutzneria albata</name>
    <name type="common">Kibdelosporangium albatum</name>
    <dbReference type="NCBI Taxonomy" id="211114"/>
    <lineage>
        <taxon>Bacteria</taxon>
        <taxon>Bacillati</taxon>
        <taxon>Actinomycetota</taxon>
        <taxon>Actinomycetes</taxon>
        <taxon>Pseudonocardiales</taxon>
        <taxon>Pseudonocardiaceae</taxon>
        <taxon>Allokutzneria</taxon>
    </lineage>
</organism>
<evidence type="ECO:0000256" key="1">
    <source>
        <dbReference type="SAM" id="Coils"/>
    </source>
</evidence>
<dbReference type="OrthoDB" id="5118533at2"/>
<dbReference type="SUPFAM" id="SSF82607">
    <property type="entry name" value="YbaB-like"/>
    <property type="match status" value="1"/>
</dbReference>
<reference evidence="2 3" key="1">
    <citation type="submission" date="2016-10" db="EMBL/GenBank/DDBJ databases">
        <authorList>
            <person name="de Groot N.N."/>
        </authorList>
    </citation>
    <scope>NUCLEOTIDE SEQUENCE [LARGE SCALE GENOMIC DNA]</scope>
    <source>
        <strain evidence="2 3">DSM 44149</strain>
    </source>
</reference>
<feature type="coiled-coil region" evidence="1">
    <location>
        <begin position="6"/>
        <end position="33"/>
    </location>
</feature>
<dbReference type="Gene3D" id="3.30.1310.10">
    <property type="entry name" value="Nucleoid-associated protein YbaB-like domain"/>
    <property type="match status" value="1"/>
</dbReference>
<keyword evidence="3" id="KW-1185">Reference proteome</keyword>
<proteinExistence type="predicted"/>
<name>A0A1G9WBC2_ALLAB</name>
<evidence type="ECO:0000313" key="2">
    <source>
        <dbReference type="EMBL" id="SDM81315.1"/>
    </source>
</evidence>
<dbReference type="RefSeq" id="WP_030430376.1">
    <property type="nucleotide sequence ID" value="NZ_JOEF01000012.1"/>
</dbReference>
<keyword evidence="1" id="KW-0175">Coiled coil</keyword>
<dbReference type="EMBL" id="LT629701">
    <property type="protein sequence ID" value="SDM81315.1"/>
    <property type="molecule type" value="Genomic_DNA"/>
</dbReference>